<dbReference type="Pfam" id="PF18685">
    <property type="entry name" value="DUF5635"/>
    <property type="match status" value="1"/>
</dbReference>
<dbReference type="Pfam" id="PF04326">
    <property type="entry name" value="SLFN_AlbA_2"/>
    <property type="match status" value="1"/>
</dbReference>
<feature type="domain" description="DUF5635" evidence="3">
    <location>
        <begin position="414"/>
        <end position="497"/>
    </location>
</feature>
<dbReference type="Gene3D" id="3.30.565.60">
    <property type="match status" value="1"/>
</dbReference>
<dbReference type="Gene3D" id="6.10.10.130">
    <property type="match status" value="1"/>
</dbReference>
<sequence>MIPDPVEARRRTREHAEAVLTALARGEAPPQWESQAVDLKEEAGRRDEHGDVQPGQARNPQAEKHLAAEVRCFANTPGGGAVVLGVDDKTHDLLGTALDADFLRQRLHVLTGVAPVVEERSVRGVRVLLLLVGEADGPVEDSDHRLRWRVGDRCVTVDRAEWWTRRAARIGVDPMAAVTSRRLADVRESALTAVRAYLVEGGDTEAADLDGEALLTRIGVLRPDGSLSQAGVVVLCPQPRACLELSRLDVAGGDVTAAHVPVPGSSLLEGLREVEARLDAMNDVRPVSRGLVEEARRALPPRAVREAVLNGLTHRDWFHAGATTVRWIDADDTLEVTSPGGFTGGVNPTNALTTRHPRYPALADLFQALRLVDRQGVGVPRMYQTMLAGGHHAPVLEERPGPAVRTTLPGKPLVPVLPEVLAAVEPLVRRRDVRVAVLLDALLRHPFLTLERAAAVLQQSVDAARVTLQVVTECRVGDLPVFQGFRDTTVLADGLLEVVRAGRFGHAENGDVLWYRRSGLDTVRRVAHEWLGAHDRVTSGDVARLTGTWQANASKSLSVLADASDTVRRGPGRGRAAHFVAVAAGDVEGEPVPES</sequence>
<dbReference type="Gene3D" id="1.10.10.10">
    <property type="entry name" value="Winged helix-like DNA-binding domain superfamily/Winged helix DNA-binding domain"/>
    <property type="match status" value="1"/>
</dbReference>
<evidence type="ECO:0000313" key="4">
    <source>
        <dbReference type="EMBL" id="MEZ0165819.1"/>
    </source>
</evidence>
<feature type="compositionally biased region" description="Basic and acidic residues" evidence="1">
    <location>
        <begin position="40"/>
        <end position="51"/>
    </location>
</feature>
<dbReference type="InterPro" id="IPR038475">
    <property type="entry name" value="RecG_C_sf"/>
</dbReference>
<dbReference type="PANTHER" id="PTHR30595:SF6">
    <property type="entry name" value="SCHLAFEN ALBA-2 DOMAIN-CONTAINING PROTEIN"/>
    <property type="match status" value="1"/>
</dbReference>
<dbReference type="PANTHER" id="PTHR30595">
    <property type="entry name" value="GLPR-RELATED TRANSCRIPTIONAL REPRESSOR"/>
    <property type="match status" value="1"/>
</dbReference>
<dbReference type="Gene3D" id="3.30.950.30">
    <property type="entry name" value="Schlafen, AAA domain"/>
    <property type="match status" value="1"/>
</dbReference>
<dbReference type="InterPro" id="IPR038461">
    <property type="entry name" value="Schlafen_AlbA_2_dom_sf"/>
</dbReference>
<reference evidence="4 5" key="1">
    <citation type="submission" date="2024-07" db="EMBL/GenBank/DDBJ databases">
        <authorList>
            <person name="Thanompreechachai J."/>
            <person name="Duangmal K."/>
        </authorList>
    </citation>
    <scope>NUCLEOTIDE SEQUENCE [LARGE SCALE GENOMIC DNA]</scope>
    <source>
        <strain evidence="4 5">LSe6-4</strain>
    </source>
</reference>
<comment type="caution">
    <text evidence="4">The sequence shown here is derived from an EMBL/GenBank/DDBJ whole genome shotgun (WGS) entry which is preliminary data.</text>
</comment>
<evidence type="ECO:0000259" key="3">
    <source>
        <dbReference type="Pfam" id="PF18685"/>
    </source>
</evidence>
<dbReference type="InterPro" id="IPR036388">
    <property type="entry name" value="WH-like_DNA-bd_sf"/>
</dbReference>
<evidence type="ECO:0000313" key="5">
    <source>
        <dbReference type="Proteomes" id="UP001565927"/>
    </source>
</evidence>
<dbReference type="InterPro" id="IPR040728">
    <property type="entry name" value="DUF5635"/>
</dbReference>
<keyword evidence="5" id="KW-1185">Reference proteome</keyword>
<organism evidence="4 5">
    <name type="scientific">Kineococcus halophytocola</name>
    <dbReference type="NCBI Taxonomy" id="3234027"/>
    <lineage>
        <taxon>Bacteria</taxon>
        <taxon>Bacillati</taxon>
        <taxon>Actinomycetota</taxon>
        <taxon>Actinomycetes</taxon>
        <taxon>Kineosporiales</taxon>
        <taxon>Kineosporiaceae</taxon>
        <taxon>Kineococcus</taxon>
    </lineage>
</organism>
<gene>
    <name evidence="4" type="ORF">AB2L27_13760</name>
</gene>
<dbReference type="Pfam" id="PF13749">
    <property type="entry name" value="HATPase_c_4"/>
    <property type="match status" value="1"/>
</dbReference>
<dbReference type="EMBL" id="JBGFTU010000015">
    <property type="protein sequence ID" value="MEZ0165819.1"/>
    <property type="molecule type" value="Genomic_DNA"/>
</dbReference>
<evidence type="ECO:0000259" key="2">
    <source>
        <dbReference type="Pfam" id="PF04326"/>
    </source>
</evidence>
<accession>A0ABV4H3D1</accession>
<dbReference type="Gene3D" id="1.10.10.2340">
    <property type="match status" value="1"/>
</dbReference>
<feature type="region of interest" description="Disordered" evidence="1">
    <location>
        <begin position="40"/>
        <end position="62"/>
    </location>
</feature>
<protein>
    <submittedName>
        <fullName evidence="4">DUF5635 domain-containing protein</fullName>
    </submittedName>
</protein>
<name>A0ABV4H3D1_9ACTN</name>
<dbReference type="Proteomes" id="UP001565927">
    <property type="component" value="Unassembled WGS sequence"/>
</dbReference>
<dbReference type="InterPro" id="IPR007421">
    <property type="entry name" value="Schlafen_AlbA_2_dom"/>
</dbReference>
<proteinExistence type="predicted"/>
<dbReference type="RefSeq" id="WP_370442045.1">
    <property type="nucleotide sequence ID" value="NZ_JBGFTU010000015.1"/>
</dbReference>
<feature type="domain" description="Schlafen AlbA-2" evidence="2">
    <location>
        <begin position="33"/>
        <end position="156"/>
    </location>
</feature>
<evidence type="ECO:0000256" key="1">
    <source>
        <dbReference type="SAM" id="MobiDB-lite"/>
    </source>
</evidence>